<protein>
    <recommendedName>
        <fullName evidence="3">Transcriptional regulator</fullName>
    </recommendedName>
</protein>
<dbReference type="AlphaFoldDB" id="A0A0W7X8S4"/>
<gene>
    <name evidence="1" type="ORF">AT728_22075</name>
</gene>
<evidence type="ECO:0008006" key="3">
    <source>
        <dbReference type="Google" id="ProtNLM"/>
    </source>
</evidence>
<dbReference type="Proteomes" id="UP000054804">
    <property type="component" value="Unassembled WGS sequence"/>
</dbReference>
<organism evidence="1 2">
    <name type="scientific">Streptomyces silvensis</name>
    <dbReference type="NCBI Taxonomy" id="1765722"/>
    <lineage>
        <taxon>Bacteria</taxon>
        <taxon>Bacillati</taxon>
        <taxon>Actinomycetota</taxon>
        <taxon>Actinomycetes</taxon>
        <taxon>Kitasatosporales</taxon>
        <taxon>Streptomycetaceae</taxon>
        <taxon>Streptomyces</taxon>
    </lineage>
</organism>
<dbReference type="STRING" id="1765722.AT728_22075"/>
<name>A0A0W7X8S4_9ACTN</name>
<dbReference type="RefSeq" id="WP_058846718.1">
    <property type="nucleotide sequence ID" value="NZ_LOCL01000028.1"/>
</dbReference>
<reference evidence="1 2" key="1">
    <citation type="submission" date="2015-12" db="EMBL/GenBank/DDBJ databases">
        <title>Draft genome sequence of Streptomyces silvensis ATCC 53525, a producer of novel hormone antagonists.</title>
        <authorList>
            <person name="Johnston C.W."/>
            <person name="Li Y."/>
            <person name="Magarvey N.A."/>
        </authorList>
    </citation>
    <scope>NUCLEOTIDE SEQUENCE [LARGE SCALE GENOMIC DNA]</scope>
    <source>
        <strain evidence="1 2">ATCC 53525</strain>
    </source>
</reference>
<dbReference type="EMBL" id="LOCL01000028">
    <property type="protein sequence ID" value="KUF19229.1"/>
    <property type="molecule type" value="Genomic_DNA"/>
</dbReference>
<comment type="caution">
    <text evidence="1">The sequence shown here is derived from an EMBL/GenBank/DDBJ whole genome shotgun (WGS) entry which is preliminary data.</text>
</comment>
<sequence>MPDRNHEFGKYGAQGIKGYEAAARQLDTLVEFIATPVTQRRGMLARLHYLTRTEHARAAARQAGLKVTDRTLKRWADGKATPSKKSLAQLEAAYRQVRRQNVARHLLQRLNRGGRGTRVEFHPLNQSQVPRPYQRAVTFRSLNVRHWDRMVQAWAAGDNEAMDDAWFTGITADLGSDYGSYEYVMNIGFAA</sequence>
<keyword evidence="2" id="KW-1185">Reference proteome</keyword>
<dbReference type="OrthoDB" id="3873535at2"/>
<accession>A0A0W7X8S4</accession>
<evidence type="ECO:0000313" key="2">
    <source>
        <dbReference type="Proteomes" id="UP000054804"/>
    </source>
</evidence>
<evidence type="ECO:0000313" key="1">
    <source>
        <dbReference type="EMBL" id="KUF19229.1"/>
    </source>
</evidence>
<proteinExistence type="predicted"/>